<dbReference type="Pfam" id="PF00899">
    <property type="entry name" value="ThiF"/>
    <property type="match status" value="1"/>
</dbReference>
<keyword evidence="8" id="KW-1185">Reference proteome</keyword>
<dbReference type="InterPro" id="IPR045886">
    <property type="entry name" value="ThiF/MoeB/HesA"/>
</dbReference>
<proteinExistence type="inferred from homology"/>
<name>A0ABD3VGN0_SINWO</name>
<evidence type="ECO:0000256" key="5">
    <source>
        <dbReference type="PIRNR" id="PIRNR039099"/>
    </source>
</evidence>
<dbReference type="EMBL" id="JBJQND010000012">
    <property type="protein sequence ID" value="KAL3860739.1"/>
    <property type="molecule type" value="Genomic_DNA"/>
</dbReference>
<dbReference type="Gene3D" id="3.40.50.720">
    <property type="entry name" value="NAD(P)-binding Rossmann-like Domain"/>
    <property type="match status" value="2"/>
</dbReference>
<comment type="caution">
    <text evidence="7">The sequence shown here is derived from an EMBL/GenBank/DDBJ whole genome shotgun (WGS) entry which is preliminary data.</text>
</comment>
<evidence type="ECO:0000256" key="4">
    <source>
        <dbReference type="ARBA" id="ARBA00022786"/>
    </source>
</evidence>
<feature type="domain" description="THIF-type NAD/FAD binding fold" evidence="6">
    <location>
        <begin position="18"/>
        <end position="559"/>
    </location>
</feature>
<dbReference type="Proteomes" id="UP001634394">
    <property type="component" value="Unassembled WGS sequence"/>
</dbReference>
<evidence type="ECO:0000313" key="7">
    <source>
        <dbReference type="EMBL" id="KAL3860739.1"/>
    </source>
</evidence>
<evidence type="ECO:0000259" key="6">
    <source>
        <dbReference type="Pfam" id="PF00899"/>
    </source>
</evidence>
<dbReference type="PANTHER" id="PTHR10953:SF29">
    <property type="entry name" value="NEDD8-ACTIVATING ENZYME E1 REGULATORY SUBUNIT"/>
    <property type="match status" value="1"/>
</dbReference>
<evidence type="ECO:0000256" key="3">
    <source>
        <dbReference type="ARBA" id="ARBA00015407"/>
    </source>
</evidence>
<organism evidence="7 8">
    <name type="scientific">Sinanodonta woodiana</name>
    <name type="common">Chinese pond mussel</name>
    <name type="synonym">Anodonta woodiana</name>
    <dbReference type="NCBI Taxonomy" id="1069815"/>
    <lineage>
        <taxon>Eukaryota</taxon>
        <taxon>Metazoa</taxon>
        <taxon>Spiralia</taxon>
        <taxon>Lophotrochozoa</taxon>
        <taxon>Mollusca</taxon>
        <taxon>Bivalvia</taxon>
        <taxon>Autobranchia</taxon>
        <taxon>Heteroconchia</taxon>
        <taxon>Palaeoheterodonta</taxon>
        <taxon>Unionida</taxon>
        <taxon>Unionoidea</taxon>
        <taxon>Unionidae</taxon>
        <taxon>Unioninae</taxon>
        <taxon>Sinanodonta</taxon>
    </lineage>
</organism>
<dbReference type="GO" id="GO:0045116">
    <property type="term" value="P:protein neddylation"/>
    <property type="evidence" value="ECO:0007669"/>
    <property type="project" value="UniProtKB-UniRule"/>
</dbReference>
<comment type="pathway">
    <text evidence="1 5">Protein modification; protein neddylation.</text>
</comment>
<sequence length="566" mass="64454">MNTMEGKDKTNVDKNNKYDRQLRLWGDHGQAALETTRVCLINATATGTEIMKNLILPGIGSFTVVDGQKVLGEDAGNNFFLTKDSIGKSRAKVATDLLAELNEDVHGDFLEEDAEKLLDSNPDFFSQFSIVVATNLCERALSKLSNHLWSKNVPLLVCRCYGFIGYMRLFIKEHTVFESHPDNTHEDLRLDRPFPALVQYCDSLHLETMTSKDHSHTPWLVILYKYLQEWKKQHNCKAPNDYKERNKLKEMLKKGIHRNEEGVLEDEENFEEAIRSTNMALVPSKVPSEVEKIFNDPSCTNLHSESSAFWIMARALKDFVDNEGEGALPVRGTIPDMTADSERYIQLQQVYRKKAAEDASKVSQRVQQLLHSIGKGADDQVEPLRPFMPSPSSDGHTSLFSSVGLISEHEIKTFCRNAAFVRVVRCRSLVEEYDNKSTKLQELVLHLDDEEPDDAVFYVLLRAVDRFYEEYNAYPGWYNDQVETDVSKLKACLTKLLQDWGLSLNIKDDYIHEICRFGAAELHTVSAFIGGVAAQEVIKVITRQFVPFNNTYIYNAMKQTSITLEL</sequence>
<dbReference type="InterPro" id="IPR000594">
    <property type="entry name" value="ThiF_NAD_FAD-bd"/>
</dbReference>
<dbReference type="SUPFAM" id="SSF69572">
    <property type="entry name" value="Activating enzymes of the ubiquitin-like proteins"/>
    <property type="match status" value="1"/>
</dbReference>
<gene>
    <name evidence="7" type="ORF">ACJMK2_010815</name>
</gene>
<dbReference type="InterPro" id="IPR035985">
    <property type="entry name" value="Ubiquitin-activating_enz"/>
</dbReference>
<keyword evidence="4 5" id="KW-0833">Ubl conjugation pathway</keyword>
<accession>A0ABD3VGN0</accession>
<dbReference type="InterPro" id="IPR030667">
    <property type="entry name" value="APP-BP1"/>
</dbReference>
<dbReference type="FunFam" id="3.40.50.720:FF:000187">
    <property type="entry name" value="NEDD8-activating enzyme E1 regulatory subunit"/>
    <property type="match status" value="1"/>
</dbReference>
<dbReference type="FunFam" id="3.40.50.720:FF:000263">
    <property type="entry name" value="NEDD8-activating enzyme E1 regulatory subunit"/>
    <property type="match status" value="1"/>
</dbReference>
<evidence type="ECO:0000313" key="8">
    <source>
        <dbReference type="Proteomes" id="UP001634394"/>
    </source>
</evidence>
<dbReference type="CDD" id="cd01493">
    <property type="entry name" value="APPBP1_RUB"/>
    <property type="match status" value="1"/>
</dbReference>
<evidence type="ECO:0000256" key="2">
    <source>
        <dbReference type="ARBA" id="ARBA00006868"/>
    </source>
</evidence>
<dbReference type="AlphaFoldDB" id="A0ABD3VGN0"/>
<dbReference type="PANTHER" id="PTHR10953">
    <property type="entry name" value="UBIQUITIN-ACTIVATING ENZYME E1"/>
    <property type="match status" value="1"/>
</dbReference>
<dbReference type="PIRSF" id="PIRSF039099">
    <property type="entry name" value="APP-BP1"/>
    <property type="match status" value="1"/>
</dbReference>
<comment type="similarity">
    <text evidence="2 5">Belongs to the ubiquitin-activating E1 family. ULA1 subfamily.</text>
</comment>
<protein>
    <recommendedName>
        <fullName evidence="3 5">NEDD8-activating enzyme E1 regulatory subunit</fullName>
    </recommendedName>
</protein>
<dbReference type="GO" id="GO:0019781">
    <property type="term" value="F:NEDD8 activating enzyme activity"/>
    <property type="evidence" value="ECO:0007669"/>
    <property type="project" value="UniProtKB-UniRule"/>
</dbReference>
<reference evidence="7 8" key="1">
    <citation type="submission" date="2024-11" db="EMBL/GenBank/DDBJ databases">
        <title>Chromosome-level genome assembly of the freshwater bivalve Anodonta woodiana.</title>
        <authorList>
            <person name="Chen X."/>
        </authorList>
    </citation>
    <scope>NUCLEOTIDE SEQUENCE [LARGE SCALE GENOMIC DNA]</scope>
    <source>
        <strain evidence="7">MN2024</strain>
        <tissue evidence="7">Gills</tissue>
    </source>
</reference>
<evidence type="ECO:0000256" key="1">
    <source>
        <dbReference type="ARBA" id="ARBA00005032"/>
    </source>
</evidence>